<dbReference type="InterPro" id="IPR032710">
    <property type="entry name" value="NTF2-like_dom_sf"/>
</dbReference>
<dbReference type="Pfam" id="PF13577">
    <property type="entry name" value="SnoaL_4"/>
    <property type="match status" value="1"/>
</dbReference>
<organism evidence="2 3">
    <name type="scientific">Kibdelosporangium persicum</name>
    <dbReference type="NCBI Taxonomy" id="2698649"/>
    <lineage>
        <taxon>Bacteria</taxon>
        <taxon>Bacillati</taxon>
        <taxon>Actinomycetota</taxon>
        <taxon>Actinomycetes</taxon>
        <taxon>Pseudonocardiales</taxon>
        <taxon>Pseudonocardiaceae</taxon>
        <taxon>Kibdelosporangium</taxon>
    </lineage>
</organism>
<dbReference type="Gene3D" id="3.10.450.50">
    <property type="match status" value="1"/>
</dbReference>
<dbReference type="Proteomes" id="UP000763557">
    <property type="component" value="Unassembled WGS sequence"/>
</dbReference>
<dbReference type="SUPFAM" id="SSF54427">
    <property type="entry name" value="NTF2-like"/>
    <property type="match status" value="1"/>
</dbReference>
<dbReference type="GO" id="GO:0051213">
    <property type="term" value="F:dioxygenase activity"/>
    <property type="evidence" value="ECO:0007669"/>
    <property type="project" value="UniProtKB-KW"/>
</dbReference>
<keyword evidence="3" id="KW-1185">Reference proteome</keyword>
<evidence type="ECO:0000313" key="3">
    <source>
        <dbReference type="Proteomes" id="UP000763557"/>
    </source>
</evidence>
<reference evidence="2 3" key="1">
    <citation type="submission" date="2020-01" db="EMBL/GenBank/DDBJ databases">
        <title>Kibdelosporangium persica a novel Actinomycetes from a hot desert in Iran.</title>
        <authorList>
            <person name="Safaei N."/>
            <person name="Zaburannyi N."/>
            <person name="Mueller R."/>
            <person name="Wink J."/>
        </authorList>
    </citation>
    <scope>NUCLEOTIDE SEQUENCE [LARGE SCALE GENOMIC DNA]</scope>
    <source>
        <strain evidence="2 3">4NS15</strain>
    </source>
</reference>
<protein>
    <submittedName>
        <fullName evidence="2">3-phenylpropionate/cinnamic acid dioxygenase small subunit</fullName>
    </submittedName>
</protein>
<comment type="caution">
    <text evidence="2">The sequence shown here is derived from an EMBL/GenBank/DDBJ whole genome shotgun (WGS) entry which is preliminary data.</text>
</comment>
<dbReference type="EMBL" id="JAAATY010000005">
    <property type="protein sequence ID" value="NRN65208.1"/>
    <property type="molecule type" value="Genomic_DNA"/>
</dbReference>
<keyword evidence="2" id="KW-0223">Dioxygenase</keyword>
<sequence>MSSQDQLEVGSLFARLSRVLDEARYDDIGTVYADDIVVRSPKSGEIQGLANVIAFLHRNHDNDVLTQHIHGDVLVTMNGDEAEASANQVTYFYRDGAPPHQTSGLRVAYRATRTPAGWRFHEGRIDLAWTKKD</sequence>
<dbReference type="RefSeq" id="WP_173128705.1">
    <property type="nucleotide sequence ID" value="NZ_CBCSGW010000113.1"/>
</dbReference>
<name>A0ABX2F1W2_9PSEU</name>
<evidence type="ECO:0000313" key="2">
    <source>
        <dbReference type="EMBL" id="NRN65208.1"/>
    </source>
</evidence>
<gene>
    <name evidence="2" type="ORF">GC106_24180</name>
</gene>
<evidence type="ECO:0000259" key="1">
    <source>
        <dbReference type="Pfam" id="PF13577"/>
    </source>
</evidence>
<keyword evidence="2" id="KW-0560">Oxidoreductase</keyword>
<proteinExistence type="predicted"/>
<feature type="domain" description="SnoaL-like" evidence="1">
    <location>
        <begin position="3"/>
        <end position="122"/>
    </location>
</feature>
<dbReference type="InterPro" id="IPR037401">
    <property type="entry name" value="SnoaL-like"/>
</dbReference>
<accession>A0ABX2F1W2</accession>